<reference evidence="8 9" key="1">
    <citation type="submission" date="2015-09" db="EMBL/GenBank/DDBJ databases">
        <authorList>
            <consortium name="Pathogen Informatics"/>
        </authorList>
    </citation>
    <scope>NUCLEOTIDE SEQUENCE [LARGE SCALE GENOMIC DNA]</scope>
    <source>
        <strain evidence="8 9">2789STDY5834856</strain>
    </source>
</reference>
<evidence type="ECO:0000256" key="4">
    <source>
        <dbReference type="ARBA" id="ARBA00022692"/>
    </source>
</evidence>
<dbReference type="GO" id="GO:0005886">
    <property type="term" value="C:plasma membrane"/>
    <property type="evidence" value="ECO:0007669"/>
    <property type="project" value="UniProtKB-SubCell"/>
</dbReference>
<dbReference type="OrthoDB" id="9776324at2"/>
<evidence type="ECO:0000256" key="1">
    <source>
        <dbReference type="ARBA" id="ARBA00004651"/>
    </source>
</evidence>
<evidence type="ECO:0000313" key="9">
    <source>
        <dbReference type="Proteomes" id="UP000095594"/>
    </source>
</evidence>
<feature type="transmembrane region" description="Helical" evidence="7">
    <location>
        <begin position="318"/>
        <end position="343"/>
    </location>
</feature>
<evidence type="ECO:0000256" key="7">
    <source>
        <dbReference type="SAM" id="Phobius"/>
    </source>
</evidence>
<dbReference type="Proteomes" id="UP000095594">
    <property type="component" value="Unassembled WGS sequence"/>
</dbReference>
<dbReference type="InterPro" id="IPR048279">
    <property type="entry name" value="MdtK-like"/>
</dbReference>
<dbReference type="Pfam" id="PF01554">
    <property type="entry name" value="MatE"/>
    <property type="match status" value="2"/>
</dbReference>
<proteinExistence type="predicted"/>
<keyword evidence="6 7" id="KW-0472">Membrane</keyword>
<feature type="transmembrane region" description="Helical" evidence="7">
    <location>
        <begin position="194"/>
        <end position="213"/>
    </location>
</feature>
<keyword evidence="4 7" id="KW-0812">Transmembrane</keyword>
<organism evidence="8 9">
    <name type="scientific">Clostridium disporicum</name>
    <dbReference type="NCBI Taxonomy" id="84024"/>
    <lineage>
        <taxon>Bacteria</taxon>
        <taxon>Bacillati</taxon>
        <taxon>Bacillota</taxon>
        <taxon>Clostridia</taxon>
        <taxon>Eubacteriales</taxon>
        <taxon>Clostridiaceae</taxon>
        <taxon>Clostridium</taxon>
    </lineage>
</organism>
<feature type="transmembrane region" description="Helical" evidence="7">
    <location>
        <begin position="95"/>
        <end position="116"/>
    </location>
</feature>
<dbReference type="GO" id="GO:0015297">
    <property type="term" value="F:antiporter activity"/>
    <property type="evidence" value="ECO:0007669"/>
    <property type="project" value="InterPro"/>
</dbReference>
<dbReference type="PANTHER" id="PTHR43549:SF3">
    <property type="entry name" value="MULTIDRUG RESISTANCE PROTEIN YPNP-RELATED"/>
    <property type="match status" value="1"/>
</dbReference>
<feature type="transmembrane region" description="Helical" evidence="7">
    <location>
        <begin position="389"/>
        <end position="408"/>
    </location>
</feature>
<keyword evidence="5 7" id="KW-1133">Transmembrane helix</keyword>
<dbReference type="PANTHER" id="PTHR43549">
    <property type="entry name" value="MULTIDRUG RESISTANCE PROTEIN YPNP-RELATED"/>
    <property type="match status" value="1"/>
</dbReference>
<feature type="transmembrane region" description="Helical" evidence="7">
    <location>
        <begin position="59"/>
        <end position="83"/>
    </location>
</feature>
<evidence type="ECO:0000256" key="5">
    <source>
        <dbReference type="ARBA" id="ARBA00022989"/>
    </source>
</evidence>
<dbReference type="EMBL" id="CYZX01000017">
    <property type="protein sequence ID" value="CUO83748.1"/>
    <property type="molecule type" value="Genomic_DNA"/>
</dbReference>
<protein>
    <submittedName>
        <fullName evidence="8">MATE efflux family protein</fullName>
    </submittedName>
</protein>
<evidence type="ECO:0000313" key="8">
    <source>
        <dbReference type="EMBL" id="CUO83748.1"/>
    </source>
</evidence>
<keyword evidence="2" id="KW-0813">Transport</keyword>
<keyword evidence="3" id="KW-1003">Cell membrane</keyword>
<dbReference type="GO" id="GO:0042910">
    <property type="term" value="F:xenobiotic transmembrane transporter activity"/>
    <property type="evidence" value="ECO:0007669"/>
    <property type="project" value="InterPro"/>
</dbReference>
<dbReference type="RefSeq" id="WP_055266904.1">
    <property type="nucleotide sequence ID" value="NZ_CABIXQ010000017.1"/>
</dbReference>
<feature type="transmembrane region" description="Helical" evidence="7">
    <location>
        <begin position="285"/>
        <end position="306"/>
    </location>
</feature>
<dbReference type="InterPro" id="IPR052031">
    <property type="entry name" value="Membrane_Transporter-Flippase"/>
</dbReference>
<feature type="transmembrane region" description="Helical" evidence="7">
    <location>
        <begin position="136"/>
        <end position="161"/>
    </location>
</feature>
<dbReference type="AlphaFoldDB" id="A0A174IEG3"/>
<dbReference type="NCBIfam" id="TIGR00797">
    <property type="entry name" value="matE"/>
    <property type="match status" value="1"/>
</dbReference>
<name>A0A174IEG3_9CLOT</name>
<accession>A0A174IEG3</accession>
<evidence type="ECO:0000256" key="3">
    <source>
        <dbReference type="ARBA" id="ARBA00022475"/>
    </source>
</evidence>
<feature type="transmembrane region" description="Helical" evidence="7">
    <location>
        <begin position="363"/>
        <end position="382"/>
    </location>
</feature>
<evidence type="ECO:0000256" key="2">
    <source>
        <dbReference type="ARBA" id="ARBA00022448"/>
    </source>
</evidence>
<feature type="transmembrane region" description="Helical" evidence="7">
    <location>
        <begin position="252"/>
        <end position="273"/>
    </location>
</feature>
<dbReference type="CDD" id="cd13138">
    <property type="entry name" value="MATE_yoeA_like"/>
    <property type="match status" value="1"/>
</dbReference>
<evidence type="ECO:0000256" key="6">
    <source>
        <dbReference type="ARBA" id="ARBA00023136"/>
    </source>
</evidence>
<sequence>MTNEKISLTEGNAKVGMLKFAFPIFLGQVCQQLYNVVDAIVVGNYVGQNALAAVTSTGALIFLLVGFFGGMFSGAGVIISRYFGAKDEKKIKKAVGTAVSFGLISGTILTIIGTLLTPTILRLMGTPDNVFQDSSIYIRTYFTGIIFVVMYNTACGIFQAVGDSKRPLYYLVISAIINVILDIVFVGFFNMGVIGAAIATVISQGTSAFLAFFRLARIDSTYKVTIKGICIEKSILKSMINIGLPSGIQNSVIAFANVVVQSSVNSFGAVVMAGNGAYIKLEGFAFIPVTAFSMAITTFVSQNIGAKNFDRVKEGARFGILFSCICAEVIGLVIFVLAPYLISIFGNNPDVIAVGAQRAHLNALFYFLLSFSHCVSGVLRGAGRSKIPMLTMLICWCVIRVSYIQIATHLINDIAVVFWAYPITWFLSTTVFLIYYKKSNWLEECKKKALSIEIKSI</sequence>
<comment type="subcellular location">
    <subcellularLocation>
        <location evidence="1">Cell membrane</location>
        <topology evidence="1">Multi-pass membrane protein</topology>
    </subcellularLocation>
</comment>
<dbReference type="PIRSF" id="PIRSF006603">
    <property type="entry name" value="DinF"/>
    <property type="match status" value="1"/>
</dbReference>
<feature type="transmembrane region" description="Helical" evidence="7">
    <location>
        <begin position="168"/>
        <end position="188"/>
    </location>
</feature>
<feature type="transmembrane region" description="Helical" evidence="7">
    <location>
        <begin position="414"/>
        <end position="436"/>
    </location>
</feature>
<dbReference type="InterPro" id="IPR002528">
    <property type="entry name" value="MATE_fam"/>
</dbReference>
<gene>
    <name evidence="8" type="primary">mepA_12</name>
    <name evidence="8" type="ORF">ERS852471_02423</name>
</gene>